<evidence type="ECO:0000256" key="2">
    <source>
        <dbReference type="ARBA" id="ARBA00022448"/>
    </source>
</evidence>
<dbReference type="GeneID" id="93221785"/>
<gene>
    <name evidence="6" type="ORF">G6Z83_05410</name>
</gene>
<reference evidence="6 7" key="1">
    <citation type="submission" date="2020-02" db="EMBL/GenBank/DDBJ databases">
        <title>Complete genome sequences of six Lactobacillus iners strains isolated from the human vagina.</title>
        <authorList>
            <person name="France M.T."/>
            <person name="Rutt L."/>
            <person name="Narina S."/>
            <person name="Arbaugh S."/>
            <person name="Humphrys M.S."/>
            <person name="Ma B."/>
            <person name="Hayward M.R."/>
            <person name="Relman D."/>
            <person name="Kwon D.S."/>
            <person name="Ravel J."/>
        </authorList>
    </citation>
    <scope>NUCLEOTIDE SEQUENCE [LARGE SCALE GENOMIC DNA]</scope>
    <source>
        <strain evidence="6 7">C0210C1</strain>
    </source>
</reference>
<evidence type="ECO:0000256" key="4">
    <source>
        <dbReference type="ARBA" id="ARBA00022840"/>
    </source>
</evidence>
<evidence type="ECO:0000313" key="7">
    <source>
        <dbReference type="Proteomes" id="UP000501676"/>
    </source>
</evidence>
<dbReference type="InterPro" id="IPR003593">
    <property type="entry name" value="AAA+_ATPase"/>
</dbReference>
<dbReference type="AlphaFoldDB" id="A0A6G7B9M1"/>
<dbReference type="RefSeq" id="WP_006729595.1">
    <property type="nucleotide sequence ID" value="NZ_CABKQA010000001.1"/>
</dbReference>
<dbReference type="SMART" id="SM00382">
    <property type="entry name" value="AAA"/>
    <property type="match status" value="1"/>
</dbReference>
<dbReference type="Gene3D" id="3.40.50.300">
    <property type="entry name" value="P-loop containing nucleotide triphosphate hydrolases"/>
    <property type="match status" value="1"/>
</dbReference>
<evidence type="ECO:0000313" key="6">
    <source>
        <dbReference type="EMBL" id="QIH24110.1"/>
    </source>
</evidence>
<sequence>MNKVLDIENLTFAYEEKKILENFSCSIEQGNFVAIVGENGAGKSTLLNLILHNLKPLSGKIKIFGDDIDQKNHYQDIAYVSQSSVQNYRNFPTTVIEVIYNHLKFLKVKEPPEKYLDLVGLTEHQNKVLSELSGGQLQRVALAAAMIKNASLILLDEPTTGIDKKFSREFFGFLQEIASSGKTIVIVTHALDDAIDFIDYAIEIRNASGHILSRSDLQQLVVK</sequence>
<dbReference type="InterPro" id="IPR027417">
    <property type="entry name" value="P-loop_NTPase"/>
</dbReference>
<dbReference type="Proteomes" id="UP000501676">
    <property type="component" value="Chromosome"/>
</dbReference>
<dbReference type="InterPro" id="IPR003439">
    <property type="entry name" value="ABC_transporter-like_ATP-bd"/>
</dbReference>
<accession>A0A6G7B9M1</accession>
<dbReference type="PROSITE" id="PS50893">
    <property type="entry name" value="ABC_TRANSPORTER_2"/>
    <property type="match status" value="1"/>
</dbReference>
<dbReference type="Pfam" id="PF00005">
    <property type="entry name" value="ABC_tran"/>
    <property type="match status" value="1"/>
</dbReference>
<dbReference type="GO" id="GO:0016887">
    <property type="term" value="F:ATP hydrolysis activity"/>
    <property type="evidence" value="ECO:0007669"/>
    <property type="project" value="InterPro"/>
</dbReference>
<name>A0A6G7B9M1_9LACO</name>
<dbReference type="GO" id="GO:0005524">
    <property type="term" value="F:ATP binding"/>
    <property type="evidence" value="ECO:0007669"/>
    <property type="project" value="UniProtKB-KW"/>
</dbReference>
<evidence type="ECO:0000256" key="3">
    <source>
        <dbReference type="ARBA" id="ARBA00022741"/>
    </source>
</evidence>
<keyword evidence="2" id="KW-0813">Transport</keyword>
<keyword evidence="3" id="KW-0547">Nucleotide-binding</keyword>
<dbReference type="PANTHER" id="PTHR42734:SF17">
    <property type="entry name" value="METAL TRANSPORT SYSTEM ATP-BINDING PROTEIN TM_0124-RELATED"/>
    <property type="match status" value="1"/>
</dbReference>
<proteinExistence type="inferred from homology"/>
<protein>
    <submittedName>
        <fullName evidence="6">ATP-binding cassette domain-containing protein</fullName>
    </submittedName>
</protein>
<dbReference type="PANTHER" id="PTHR42734">
    <property type="entry name" value="METAL TRANSPORT SYSTEM ATP-BINDING PROTEIN TM_0124-RELATED"/>
    <property type="match status" value="1"/>
</dbReference>
<evidence type="ECO:0000259" key="5">
    <source>
        <dbReference type="PROSITE" id="PS50893"/>
    </source>
</evidence>
<evidence type="ECO:0000256" key="1">
    <source>
        <dbReference type="ARBA" id="ARBA00005417"/>
    </source>
</evidence>
<organism evidence="6 7">
    <name type="scientific">Lactobacillus iners</name>
    <dbReference type="NCBI Taxonomy" id="147802"/>
    <lineage>
        <taxon>Bacteria</taxon>
        <taxon>Bacillati</taxon>
        <taxon>Bacillota</taxon>
        <taxon>Bacilli</taxon>
        <taxon>Lactobacillales</taxon>
        <taxon>Lactobacillaceae</taxon>
        <taxon>Lactobacillus</taxon>
    </lineage>
</organism>
<keyword evidence="4 6" id="KW-0067">ATP-binding</keyword>
<dbReference type="InterPro" id="IPR017871">
    <property type="entry name" value="ABC_transporter-like_CS"/>
</dbReference>
<dbReference type="PROSITE" id="PS00211">
    <property type="entry name" value="ABC_TRANSPORTER_1"/>
    <property type="match status" value="1"/>
</dbReference>
<feature type="domain" description="ABC transporter" evidence="5">
    <location>
        <begin position="5"/>
        <end position="222"/>
    </location>
</feature>
<dbReference type="InterPro" id="IPR050153">
    <property type="entry name" value="Metal_Ion_Import_ABC"/>
</dbReference>
<comment type="similarity">
    <text evidence="1">Belongs to the ABC transporter superfamily.</text>
</comment>
<dbReference type="EMBL" id="CP049228">
    <property type="protein sequence ID" value="QIH24110.1"/>
    <property type="molecule type" value="Genomic_DNA"/>
</dbReference>
<dbReference type="SUPFAM" id="SSF52540">
    <property type="entry name" value="P-loop containing nucleoside triphosphate hydrolases"/>
    <property type="match status" value="1"/>
</dbReference>